<reference evidence="11 12" key="1">
    <citation type="journal article" date="2019" name="Nat. Ecol. Evol.">
        <title>Megaphylogeny resolves global patterns of mushroom evolution.</title>
        <authorList>
            <person name="Varga T."/>
            <person name="Krizsan K."/>
            <person name="Foldi C."/>
            <person name="Dima B."/>
            <person name="Sanchez-Garcia M."/>
            <person name="Sanchez-Ramirez S."/>
            <person name="Szollosi G.J."/>
            <person name="Szarkandi J.G."/>
            <person name="Papp V."/>
            <person name="Albert L."/>
            <person name="Andreopoulos W."/>
            <person name="Angelini C."/>
            <person name="Antonin V."/>
            <person name="Barry K.W."/>
            <person name="Bougher N.L."/>
            <person name="Buchanan P."/>
            <person name="Buyck B."/>
            <person name="Bense V."/>
            <person name="Catcheside P."/>
            <person name="Chovatia M."/>
            <person name="Cooper J."/>
            <person name="Damon W."/>
            <person name="Desjardin D."/>
            <person name="Finy P."/>
            <person name="Geml J."/>
            <person name="Haridas S."/>
            <person name="Hughes K."/>
            <person name="Justo A."/>
            <person name="Karasinski D."/>
            <person name="Kautmanova I."/>
            <person name="Kiss B."/>
            <person name="Kocsube S."/>
            <person name="Kotiranta H."/>
            <person name="LaButti K.M."/>
            <person name="Lechner B.E."/>
            <person name="Liimatainen K."/>
            <person name="Lipzen A."/>
            <person name="Lukacs Z."/>
            <person name="Mihaltcheva S."/>
            <person name="Morgado L.N."/>
            <person name="Niskanen T."/>
            <person name="Noordeloos M.E."/>
            <person name="Ohm R.A."/>
            <person name="Ortiz-Santana B."/>
            <person name="Ovrebo C."/>
            <person name="Racz N."/>
            <person name="Riley R."/>
            <person name="Savchenko A."/>
            <person name="Shiryaev A."/>
            <person name="Soop K."/>
            <person name="Spirin V."/>
            <person name="Szebenyi C."/>
            <person name="Tomsovsky M."/>
            <person name="Tulloss R.E."/>
            <person name="Uehling J."/>
            <person name="Grigoriev I.V."/>
            <person name="Vagvolgyi C."/>
            <person name="Papp T."/>
            <person name="Martin F.M."/>
            <person name="Miettinen O."/>
            <person name="Hibbett D.S."/>
            <person name="Nagy L.G."/>
        </authorList>
    </citation>
    <scope>NUCLEOTIDE SEQUENCE [LARGE SCALE GENOMIC DNA]</scope>
    <source>
        <strain evidence="11 12">CBS 962.96</strain>
    </source>
</reference>
<accession>A0A4V6T5C5</accession>
<keyword evidence="5" id="KW-0833">Ubl conjugation pathway</keyword>
<dbReference type="Pfam" id="PF00443">
    <property type="entry name" value="UCH"/>
    <property type="match status" value="1"/>
</dbReference>
<evidence type="ECO:0000256" key="4">
    <source>
        <dbReference type="ARBA" id="ARBA00022670"/>
    </source>
</evidence>
<dbReference type="InterPro" id="IPR028889">
    <property type="entry name" value="USP"/>
</dbReference>
<feature type="compositionally biased region" description="Low complexity" evidence="8">
    <location>
        <begin position="698"/>
        <end position="707"/>
    </location>
</feature>
<feature type="compositionally biased region" description="Low complexity" evidence="8">
    <location>
        <begin position="433"/>
        <end position="444"/>
    </location>
</feature>
<dbReference type="GO" id="GO:0016579">
    <property type="term" value="P:protein deubiquitination"/>
    <property type="evidence" value="ECO:0007669"/>
    <property type="project" value="InterPro"/>
</dbReference>
<feature type="compositionally biased region" description="Low complexity" evidence="8">
    <location>
        <begin position="805"/>
        <end position="836"/>
    </location>
</feature>
<dbReference type="EMBL" id="ML179250">
    <property type="protein sequence ID" value="THU93405.1"/>
    <property type="molecule type" value="Genomic_DNA"/>
</dbReference>
<feature type="compositionally biased region" description="Basic residues" evidence="8">
    <location>
        <begin position="85"/>
        <end position="96"/>
    </location>
</feature>
<comment type="similarity">
    <text evidence="2">Belongs to the peptidase C19 family.</text>
</comment>
<dbReference type="GO" id="GO:0006508">
    <property type="term" value="P:proteolysis"/>
    <property type="evidence" value="ECO:0007669"/>
    <property type="project" value="UniProtKB-KW"/>
</dbReference>
<feature type="region of interest" description="Disordered" evidence="8">
    <location>
        <begin position="492"/>
        <end position="576"/>
    </location>
</feature>
<keyword evidence="9" id="KW-0472">Membrane</keyword>
<organism evidence="11 12">
    <name type="scientific">Dendrothele bispora (strain CBS 962.96)</name>
    <dbReference type="NCBI Taxonomy" id="1314807"/>
    <lineage>
        <taxon>Eukaryota</taxon>
        <taxon>Fungi</taxon>
        <taxon>Dikarya</taxon>
        <taxon>Basidiomycota</taxon>
        <taxon>Agaricomycotina</taxon>
        <taxon>Agaricomycetes</taxon>
        <taxon>Agaricomycetidae</taxon>
        <taxon>Agaricales</taxon>
        <taxon>Agaricales incertae sedis</taxon>
        <taxon>Dendrothele</taxon>
    </lineage>
</organism>
<dbReference type="InterPro" id="IPR050164">
    <property type="entry name" value="Peptidase_C19"/>
</dbReference>
<feature type="transmembrane region" description="Helical" evidence="9">
    <location>
        <begin position="26"/>
        <end position="44"/>
    </location>
</feature>
<feature type="region of interest" description="Disordered" evidence="8">
    <location>
        <begin position="74"/>
        <end position="104"/>
    </location>
</feature>
<evidence type="ECO:0000256" key="9">
    <source>
        <dbReference type="SAM" id="Phobius"/>
    </source>
</evidence>
<dbReference type="PANTHER" id="PTHR24006:SF888">
    <property type="entry name" value="UBIQUITIN CARBOXYL-TERMINAL HYDROLASE 30"/>
    <property type="match status" value="1"/>
</dbReference>
<feature type="compositionally biased region" description="Low complexity" evidence="8">
    <location>
        <begin position="753"/>
        <end position="765"/>
    </location>
</feature>
<dbReference type="SUPFAM" id="SSF54001">
    <property type="entry name" value="Cysteine proteinases"/>
    <property type="match status" value="1"/>
</dbReference>
<evidence type="ECO:0000256" key="5">
    <source>
        <dbReference type="ARBA" id="ARBA00022786"/>
    </source>
</evidence>
<name>A0A4V6T5C5_DENBC</name>
<feature type="region of interest" description="Disordered" evidence="8">
    <location>
        <begin position="433"/>
        <end position="461"/>
    </location>
</feature>
<gene>
    <name evidence="11" type="ORF">K435DRAFT_779876</name>
</gene>
<dbReference type="AlphaFoldDB" id="A0A4V6T5C5"/>
<dbReference type="PROSITE" id="PS50235">
    <property type="entry name" value="USP_3"/>
    <property type="match status" value="1"/>
</dbReference>
<evidence type="ECO:0000256" key="6">
    <source>
        <dbReference type="ARBA" id="ARBA00022801"/>
    </source>
</evidence>
<dbReference type="GO" id="GO:0005829">
    <property type="term" value="C:cytosol"/>
    <property type="evidence" value="ECO:0007669"/>
    <property type="project" value="TreeGrafter"/>
</dbReference>
<feature type="compositionally biased region" description="Pro residues" evidence="8">
    <location>
        <begin position="856"/>
        <end position="868"/>
    </location>
</feature>
<dbReference type="InterPro" id="IPR038765">
    <property type="entry name" value="Papain-like_cys_pep_sf"/>
</dbReference>
<dbReference type="PANTHER" id="PTHR24006">
    <property type="entry name" value="UBIQUITIN CARBOXYL-TERMINAL HYDROLASE"/>
    <property type="match status" value="1"/>
</dbReference>
<dbReference type="EC" id="3.4.19.12" evidence="3"/>
<comment type="catalytic activity">
    <reaction evidence="1">
        <text>Thiol-dependent hydrolysis of ester, thioester, amide, peptide and isopeptide bonds formed by the C-terminal Gly of ubiquitin (a 76-residue protein attached to proteins as an intracellular targeting signal).</text>
        <dbReference type="EC" id="3.4.19.12"/>
    </reaction>
</comment>
<sequence>MLPVLDLDELRALVVKTISSDTFQQIFPLFILFFVPFLVLVLAKSAPRLNILFYSILMVFETFLPWNWIGGSSGNTSSPSTRSNRDRHKSKKRHGKTASDATRSGSSDGYYPGLVNISGTYCFMNSTIQALSSLAYLQPHIEAIHTRAEELDVPTPVIDSLRDLFHRLNTPHSRPSSIRPVDLISVLSSQPESSGHANSLFYSREHQDAQELFQLLSECIKTEITAIDKENARDRGLSGLSHVTGANREIGKSVFDGLTANRRSCVVCGYTEAVMHFAFDNWQLAVPRTTSACLLDECLSEYTRLEVLRDCICRRCSVLATHRRLQEEVKTLSAVENPSTSKKKRLKEAKKMEARVKAALDDGRIEDDLKDVRMEKVFSAMSTKQAMIARPPPVLVLHINRSMHFTHYAAKNNIRILFPEVLDLTPWTTSGSLSTMPTVSMSTPSPNPKRSSTPTPDTHREMASRTIYRLSAVVCHYGQHSFGHYICFRRKPPKKQHGEEGEKSRWNPPRLVIESQKQASSSTRSTPAAKSSDGLGGVVDPDETRVKQEPEESELDGFEEYVWEDADPDTAPGTGRGWLRVSDDAVVECGIESVLSEGSGAFMLYYEKAVVSSGSTPGTAVPSTVASRFASPYPTDGIPVATYGVGVGLGSRTPLSSEETLKPEMTMTRLINGNGSLVSVSSLGHSDGSILEEKGYNSPSGSVSGSPAPVPILGPRVIRSVAAGRARRSLSAAPSVDGEHTAMSVSPPVTRPSALASSSSLSLDSVPRPSQTSSSKPTDIPVAPTSSEDGGMSPPSLRSSIMTMSNASVTSVSSVSSKASSSLSSHPNPNSNPTTPRKSRKRNKNRTNGVIHASPPSSPSRHPPPQSSPTPIIGLRA</sequence>
<feature type="transmembrane region" description="Helical" evidence="9">
    <location>
        <begin position="51"/>
        <end position="69"/>
    </location>
</feature>
<dbReference type="Proteomes" id="UP000297245">
    <property type="component" value="Unassembled WGS sequence"/>
</dbReference>
<dbReference type="InterPro" id="IPR001394">
    <property type="entry name" value="Peptidase_C19_UCH"/>
</dbReference>
<feature type="compositionally biased region" description="Polar residues" evidence="8">
    <location>
        <begin position="768"/>
        <end position="777"/>
    </location>
</feature>
<evidence type="ECO:0000259" key="10">
    <source>
        <dbReference type="PROSITE" id="PS50235"/>
    </source>
</evidence>
<dbReference type="PROSITE" id="PS00973">
    <property type="entry name" value="USP_2"/>
    <property type="match status" value="1"/>
</dbReference>
<evidence type="ECO:0000256" key="8">
    <source>
        <dbReference type="SAM" id="MobiDB-lite"/>
    </source>
</evidence>
<dbReference type="OrthoDB" id="2020758at2759"/>
<keyword evidence="4" id="KW-0645">Protease</keyword>
<keyword evidence="7" id="KW-0788">Thiol protease</keyword>
<feature type="region of interest" description="Disordered" evidence="8">
    <location>
        <begin position="690"/>
        <end position="713"/>
    </location>
</feature>
<protein>
    <recommendedName>
        <fullName evidence="3">ubiquitinyl hydrolase 1</fullName>
        <ecNumber evidence="3">3.4.19.12</ecNumber>
    </recommendedName>
</protein>
<dbReference type="GO" id="GO:0005634">
    <property type="term" value="C:nucleus"/>
    <property type="evidence" value="ECO:0007669"/>
    <property type="project" value="TreeGrafter"/>
</dbReference>
<keyword evidence="9" id="KW-0812">Transmembrane</keyword>
<evidence type="ECO:0000256" key="7">
    <source>
        <dbReference type="ARBA" id="ARBA00022807"/>
    </source>
</evidence>
<feature type="region of interest" description="Disordered" evidence="8">
    <location>
        <begin position="730"/>
        <end position="877"/>
    </location>
</feature>
<feature type="compositionally biased region" description="Basic and acidic residues" evidence="8">
    <location>
        <begin position="496"/>
        <end position="505"/>
    </location>
</feature>
<evidence type="ECO:0000256" key="2">
    <source>
        <dbReference type="ARBA" id="ARBA00009085"/>
    </source>
</evidence>
<dbReference type="Gene3D" id="3.90.70.10">
    <property type="entry name" value="Cysteine proteinases"/>
    <property type="match status" value="1"/>
</dbReference>
<dbReference type="CDD" id="cd02662">
    <property type="entry name" value="Peptidase_C19F"/>
    <property type="match status" value="1"/>
</dbReference>
<feature type="domain" description="USP" evidence="10">
    <location>
        <begin position="112"/>
        <end position="609"/>
    </location>
</feature>
<evidence type="ECO:0000256" key="3">
    <source>
        <dbReference type="ARBA" id="ARBA00012759"/>
    </source>
</evidence>
<keyword evidence="9" id="KW-1133">Transmembrane helix</keyword>
<keyword evidence="12" id="KW-1185">Reference proteome</keyword>
<evidence type="ECO:0000313" key="11">
    <source>
        <dbReference type="EMBL" id="THU93405.1"/>
    </source>
</evidence>
<evidence type="ECO:0000313" key="12">
    <source>
        <dbReference type="Proteomes" id="UP000297245"/>
    </source>
</evidence>
<dbReference type="GO" id="GO:0004843">
    <property type="term" value="F:cysteine-type deubiquitinase activity"/>
    <property type="evidence" value="ECO:0007669"/>
    <property type="project" value="UniProtKB-EC"/>
</dbReference>
<feature type="compositionally biased region" description="Acidic residues" evidence="8">
    <location>
        <begin position="551"/>
        <end position="568"/>
    </location>
</feature>
<proteinExistence type="inferred from homology"/>
<feature type="compositionally biased region" description="Polar residues" evidence="8">
    <location>
        <begin position="515"/>
        <end position="529"/>
    </location>
</feature>
<keyword evidence="6" id="KW-0378">Hydrolase</keyword>
<evidence type="ECO:0000256" key="1">
    <source>
        <dbReference type="ARBA" id="ARBA00000707"/>
    </source>
</evidence>
<dbReference type="InterPro" id="IPR018200">
    <property type="entry name" value="USP_CS"/>
</dbReference>